<protein>
    <recommendedName>
        <fullName evidence="1">Aminoglycoside phosphotransferase domain-containing protein</fullName>
    </recommendedName>
</protein>
<feature type="domain" description="Aminoglycoside phosphotransferase" evidence="1">
    <location>
        <begin position="46"/>
        <end position="234"/>
    </location>
</feature>
<gene>
    <name evidence="2" type="ORF">CYLTODRAFT_438417</name>
</gene>
<dbReference type="AlphaFoldDB" id="A0A0D7B0Z4"/>
<dbReference type="EMBL" id="KN880671">
    <property type="protein sequence ID" value="KIY63819.1"/>
    <property type="molecule type" value="Genomic_DNA"/>
</dbReference>
<evidence type="ECO:0000313" key="3">
    <source>
        <dbReference type="Proteomes" id="UP000054007"/>
    </source>
</evidence>
<sequence length="286" mass="31561">MVMNIWSTPSKLSEVEQAVIINKLSELQKSGYGHQGRHFFLISLPNRPTLFVKHSVDGDAFTEASTQTFFHARSKADGSTPRVAQVLDVFNTDEGDYFLVMENVEGKTLDSPEIPLNQAVEYAATAVQWLQAQLPSVPDTLFGRISSYPKEIPVWHPFFKDHRAGRVFTDASDLAASIAQVSKCCRQKQDRLSADEVLKLFGKPRQICHGDITLENFLVDADGVVWIVDFQHISVLPEVFQSYACFNNGGSFAAQVGKRLNQKPASEADSLVVISGVVQATFGGPL</sequence>
<evidence type="ECO:0000313" key="2">
    <source>
        <dbReference type="EMBL" id="KIY63819.1"/>
    </source>
</evidence>
<evidence type="ECO:0000259" key="1">
    <source>
        <dbReference type="Pfam" id="PF01636"/>
    </source>
</evidence>
<organism evidence="2 3">
    <name type="scientific">Cylindrobasidium torrendii FP15055 ss-10</name>
    <dbReference type="NCBI Taxonomy" id="1314674"/>
    <lineage>
        <taxon>Eukaryota</taxon>
        <taxon>Fungi</taxon>
        <taxon>Dikarya</taxon>
        <taxon>Basidiomycota</taxon>
        <taxon>Agaricomycotina</taxon>
        <taxon>Agaricomycetes</taxon>
        <taxon>Agaricomycetidae</taxon>
        <taxon>Agaricales</taxon>
        <taxon>Marasmiineae</taxon>
        <taxon>Physalacriaceae</taxon>
        <taxon>Cylindrobasidium</taxon>
    </lineage>
</organism>
<name>A0A0D7B0Z4_9AGAR</name>
<dbReference type="Gene3D" id="3.90.1200.10">
    <property type="match status" value="1"/>
</dbReference>
<dbReference type="InterPro" id="IPR002575">
    <property type="entry name" value="Aminoglycoside_PTrfase"/>
</dbReference>
<accession>A0A0D7B0Z4</accession>
<proteinExistence type="predicted"/>
<dbReference type="STRING" id="1314674.A0A0D7B0Z4"/>
<dbReference type="Proteomes" id="UP000054007">
    <property type="component" value="Unassembled WGS sequence"/>
</dbReference>
<reference evidence="2 3" key="1">
    <citation type="journal article" date="2015" name="Fungal Genet. Biol.">
        <title>Evolution of novel wood decay mechanisms in Agaricales revealed by the genome sequences of Fistulina hepatica and Cylindrobasidium torrendii.</title>
        <authorList>
            <person name="Floudas D."/>
            <person name="Held B.W."/>
            <person name="Riley R."/>
            <person name="Nagy L.G."/>
            <person name="Koehler G."/>
            <person name="Ransdell A.S."/>
            <person name="Younus H."/>
            <person name="Chow J."/>
            <person name="Chiniquy J."/>
            <person name="Lipzen A."/>
            <person name="Tritt A."/>
            <person name="Sun H."/>
            <person name="Haridas S."/>
            <person name="LaButti K."/>
            <person name="Ohm R.A."/>
            <person name="Kues U."/>
            <person name="Blanchette R.A."/>
            <person name="Grigoriev I.V."/>
            <person name="Minto R.E."/>
            <person name="Hibbett D.S."/>
        </authorList>
    </citation>
    <scope>NUCLEOTIDE SEQUENCE [LARGE SCALE GENOMIC DNA]</scope>
    <source>
        <strain evidence="2 3">FP15055 ss-10</strain>
    </source>
</reference>
<keyword evidence="3" id="KW-1185">Reference proteome</keyword>
<dbReference type="SUPFAM" id="SSF56112">
    <property type="entry name" value="Protein kinase-like (PK-like)"/>
    <property type="match status" value="1"/>
</dbReference>
<dbReference type="Pfam" id="PF01636">
    <property type="entry name" value="APH"/>
    <property type="match status" value="1"/>
</dbReference>
<dbReference type="Gene3D" id="3.30.200.150">
    <property type="match status" value="1"/>
</dbReference>
<dbReference type="OrthoDB" id="3250044at2759"/>
<dbReference type="InterPro" id="IPR011009">
    <property type="entry name" value="Kinase-like_dom_sf"/>
</dbReference>